<dbReference type="InterPro" id="IPR036278">
    <property type="entry name" value="Sialidase_sf"/>
</dbReference>
<evidence type="ECO:0000256" key="1">
    <source>
        <dbReference type="SAM" id="SignalP"/>
    </source>
</evidence>
<organism evidence="3 4">
    <name type="scientific">Dokdonella ginsengisoli</name>
    <dbReference type="NCBI Taxonomy" id="363846"/>
    <lineage>
        <taxon>Bacteria</taxon>
        <taxon>Pseudomonadati</taxon>
        <taxon>Pseudomonadota</taxon>
        <taxon>Gammaproteobacteria</taxon>
        <taxon>Lysobacterales</taxon>
        <taxon>Rhodanobacteraceae</taxon>
        <taxon>Dokdonella</taxon>
    </lineage>
</organism>
<dbReference type="InterPro" id="IPR015943">
    <property type="entry name" value="WD40/YVTN_repeat-like_dom_sf"/>
</dbReference>
<evidence type="ECO:0000259" key="2">
    <source>
        <dbReference type="Pfam" id="PF20009"/>
    </source>
</evidence>
<gene>
    <name evidence="3" type="ORF">ACFO6Q_05130</name>
</gene>
<sequence length="1031" mass="107095">MKKSHPTGAALACAALLALGAGHADTAAAATEPKETPAVVEQARGADPAVDYASLVRFGPWDDRNYELTAADVALLPADDRPVRGVPAFFKVLKRKEFAAEGHPLEKYYPRETDKEFLVRYGGLMRNGKLERRGLGIYAQPDPHNPPPGLIYATDPLPHAVPVEGEGPMAIGNNETGIEFNPVDPNIVIAGSNGPGGQSMNYSSDGGVTWMSAGTLPNTCCDPASDWSSDGTVAYTASLGGSSSFRTVVFRSTDFGQTWGPALQVSSGGSDKEYIHVDKSPGSPYLDYVYTTWHQGNTMYFARSTDRAQTFQTPISFGTAARGIGSDITTDAQGRIYYAWPSTANHPSSAIWVVTSSDGGATFSAPVQAYDLHGEFDFAIPSMESRRAFIYVSADVDQSGGPHDGRVYLAFTDEAPNSPGDGSGTASASHGWVQVVYSDDQGATWQVASTPHSTTDQATVDRYHPWLDVDANGIVHIGFYDTRNSTNRAGVDFYYVYSADGGSTWTDETRVSQIVSQNINNGQEWGDYNGLSVSLANTVAMSWTDNRIPAGGTSPQQKSYVGRVTNVAGGPSFQLAIGGGDVAVCAGQPADPIAFSARAFGGFSSAVTLSFPGIDTSVFPTATATPNPITPADPAASGTITLGTAAAAAPGDYEITLFATDGAASPTERSVSFGVTVASGTPGAASLLAPADAAAGTPRQPVFTWSDDPSAVSYTIEVASDAAFADIVATAEVDEATWTPGTPLAPLTTYHWRVRANSPCGDSAWSSAFSFTTGVTFPEPYCPWAVSNNVEPITLVDFAGIDNRTSPTLNGTPAHEDFTAIVGHLSPGTTVPMAVEGNTDGDYTTVITAYVDWNRDGDFGDAGETFPIGSIDNSTGVDGQQVTAGIAVPATASGTTRLRVTKKFSSAGGPCNTDGYGQAEDYTLQIGDEPPTHTVGGTLGGLAGSGLVLSLNGSENLPLVADGAFAFSTELADGVSYAVTVASQPTSPAQTCTVTGGSGSIAGADVTDVAVTCTTDIDDAIFTDGFDGAER</sequence>
<dbReference type="Pfam" id="PF20009">
    <property type="entry name" value="GEVED"/>
    <property type="match status" value="1"/>
</dbReference>
<dbReference type="Gene3D" id="2.130.10.10">
    <property type="entry name" value="YVTN repeat-like/Quinoprotein amine dehydrogenase"/>
    <property type="match status" value="1"/>
</dbReference>
<dbReference type="Gene3D" id="2.60.40.10">
    <property type="entry name" value="Immunoglobulins"/>
    <property type="match status" value="1"/>
</dbReference>
<proteinExistence type="predicted"/>
<dbReference type="SUPFAM" id="SSF50939">
    <property type="entry name" value="Sialidases"/>
    <property type="match status" value="2"/>
</dbReference>
<dbReference type="InterPro" id="IPR036116">
    <property type="entry name" value="FN3_sf"/>
</dbReference>
<comment type="caution">
    <text evidence="3">The sequence shown here is derived from an EMBL/GenBank/DDBJ whole genome shotgun (WGS) entry which is preliminary data.</text>
</comment>
<dbReference type="Proteomes" id="UP001595886">
    <property type="component" value="Unassembled WGS sequence"/>
</dbReference>
<accession>A0ABV9QRQ1</accession>
<protein>
    <submittedName>
        <fullName evidence="3">GEVED domain-containing protein</fullName>
    </submittedName>
</protein>
<keyword evidence="1" id="KW-0732">Signal</keyword>
<dbReference type="CDD" id="cd15482">
    <property type="entry name" value="Sialidase_non-viral"/>
    <property type="match status" value="1"/>
</dbReference>
<feature type="signal peptide" evidence="1">
    <location>
        <begin position="1"/>
        <end position="24"/>
    </location>
</feature>
<name>A0ABV9QRQ1_9GAMM</name>
<evidence type="ECO:0000313" key="3">
    <source>
        <dbReference type="EMBL" id="MFC4819692.1"/>
    </source>
</evidence>
<feature type="chain" id="PRO_5046124411" evidence="1">
    <location>
        <begin position="25"/>
        <end position="1031"/>
    </location>
</feature>
<feature type="domain" description="GEVED" evidence="2">
    <location>
        <begin position="847"/>
        <end position="925"/>
    </location>
</feature>
<dbReference type="EMBL" id="JBHSHD010000005">
    <property type="protein sequence ID" value="MFC4819692.1"/>
    <property type="molecule type" value="Genomic_DNA"/>
</dbReference>
<keyword evidence="4" id="KW-1185">Reference proteome</keyword>
<dbReference type="InterPro" id="IPR013783">
    <property type="entry name" value="Ig-like_fold"/>
</dbReference>
<dbReference type="Gene3D" id="2.120.10.10">
    <property type="match status" value="1"/>
</dbReference>
<evidence type="ECO:0000313" key="4">
    <source>
        <dbReference type="Proteomes" id="UP001595886"/>
    </source>
</evidence>
<dbReference type="RefSeq" id="WP_380019488.1">
    <property type="nucleotide sequence ID" value="NZ_JBHSHD010000005.1"/>
</dbReference>
<reference evidence="4" key="1">
    <citation type="journal article" date="2019" name="Int. J. Syst. Evol. Microbiol.">
        <title>The Global Catalogue of Microorganisms (GCM) 10K type strain sequencing project: providing services to taxonomists for standard genome sequencing and annotation.</title>
        <authorList>
            <consortium name="The Broad Institute Genomics Platform"/>
            <consortium name="The Broad Institute Genome Sequencing Center for Infectious Disease"/>
            <person name="Wu L."/>
            <person name="Ma J."/>
        </authorList>
    </citation>
    <scope>NUCLEOTIDE SEQUENCE [LARGE SCALE GENOMIC DNA]</scope>
    <source>
        <strain evidence="4">CCUG 30340</strain>
    </source>
</reference>
<dbReference type="Pfam" id="PF25788">
    <property type="entry name" value="Ig_Rha78A_N"/>
    <property type="match status" value="1"/>
</dbReference>
<dbReference type="SUPFAM" id="SSF49265">
    <property type="entry name" value="Fibronectin type III"/>
    <property type="match status" value="1"/>
</dbReference>
<dbReference type="InterPro" id="IPR045474">
    <property type="entry name" value="GEVED"/>
</dbReference>